<protein>
    <submittedName>
        <fullName evidence="3">NAPEP-like protein</fullName>
    </submittedName>
</protein>
<feature type="domain" description="Metallo-beta-lactamase" evidence="2">
    <location>
        <begin position="2"/>
        <end position="66"/>
    </location>
</feature>
<evidence type="ECO:0000313" key="4">
    <source>
        <dbReference type="Proteomes" id="UP001164746"/>
    </source>
</evidence>
<dbReference type="InterPro" id="IPR001279">
    <property type="entry name" value="Metallo-B-lactamas"/>
</dbReference>
<proteinExistence type="predicted"/>
<dbReference type="PANTHER" id="PTHR15032:SF4">
    <property type="entry name" value="N-ACYL-PHOSPHATIDYLETHANOLAMINE-HYDROLYZING PHOSPHOLIPASE D"/>
    <property type="match status" value="1"/>
</dbReference>
<feature type="region of interest" description="Disordered" evidence="1">
    <location>
        <begin position="364"/>
        <end position="453"/>
    </location>
</feature>
<reference evidence="3" key="1">
    <citation type="submission" date="2022-11" db="EMBL/GenBank/DDBJ databases">
        <title>Centuries of genome instability and evolution in soft-shell clam transmissible cancer (bioRxiv).</title>
        <authorList>
            <person name="Hart S.F.M."/>
            <person name="Yonemitsu M.A."/>
            <person name="Giersch R.M."/>
            <person name="Beal B.F."/>
            <person name="Arriagada G."/>
            <person name="Davis B.W."/>
            <person name="Ostrander E.A."/>
            <person name="Goff S.P."/>
            <person name="Metzger M.J."/>
        </authorList>
    </citation>
    <scope>NUCLEOTIDE SEQUENCE</scope>
    <source>
        <strain evidence="3">MELC-2E11</strain>
        <tissue evidence="3">Siphon/mantle</tissue>
    </source>
</reference>
<dbReference type="Proteomes" id="UP001164746">
    <property type="component" value="Chromosome 8"/>
</dbReference>
<sequence>MNILADPVFSKKCGPGGSILKLGYTRFTHPACQVKTLPPIDVVIISHNHHDHLDSQSVRDIAKHHPNAIWLVGLGNFCVDKGCGNVEEMEWWESSMVWMGSGKPEIQYYLEPPQELEKQMYNNGLEPKTFFNLQIGETWIVGEDRDYDPPFMEREKRRTPRLNNGPGDLGATASGVLTTEAATEDRDYNPTFMEREKMGTPRFNNGPGDLGATSSGVLTTEAVTEDRDYNPPFMEREKRGTTRFNNGPGDLGATASGVLTTEVVTEDRNYDPPFMEREIRGTPRLNYDRPNGDLSGFTTVATLQDPLSMVDALCQDIKTENQVKKIECSHPRRISPDGPSSHNNHIDLATITVMEPTVPSKRSMARDAQWSHKTQEDSALVVKPTGRYKPRSMTIQEAFKAPWPHNNQEDSAIGMKPTGRSKPKRSLSPDAPLQRNNQDSDSGIKPTGSLARD</sequence>
<keyword evidence="4" id="KW-1185">Reference proteome</keyword>
<evidence type="ECO:0000313" key="3">
    <source>
        <dbReference type="EMBL" id="WAR12190.1"/>
    </source>
</evidence>
<organism evidence="3 4">
    <name type="scientific">Mya arenaria</name>
    <name type="common">Soft-shell clam</name>
    <dbReference type="NCBI Taxonomy" id="6604"/>
    <lineage>
        <taxon>Eukaryota</taxon>
        <taxon>Metazoa</taxon>
        <taxon>Spiralia</taxon>
        <taxon>Lophotrochozoa</taxon>
        <taxon>Mollusca</taxon>
        <taxon>Bivalvia</taxon>
        <taxon>Autobranchia</taxon>
        <taxon>Heteroconchia</taxon>
        <taxon>Euheterodonta</taxon>
        <taxon>Imparidentia</taxon>
        <taxon>Neoheterodontei</taxon>
        <taxon>Myida</taxon>
        <taxon>Myoidea</taxon>
        <taxon>Myidae</taxon>
        <taxon>Mya</taxon>
    </lineage>
</organism>
<evidence type="ECO:0000256" key="1">
    <source>
        <dbReference type="SAM" id="MobiDB-lite"/>
    </source>
</evidence>
<dbReference type="InterPro" id="IPR036866">
    <property type="entry name" value="RibonucZ/Hydroxyglut_hydro"/>
</dbReference>
<feature type="compositionally biased region" description="Basic and acidic residues" evidence="1">
    <location>
        <begin position="230"/>
        <end position="240"/>
    </location>
</feature>
<dbReference type="PANTHER" id="PTHR15032">
    <property type="entry name" value="N-ACYL-PHOSPHATIDYLETHANOLAMINE-HYDROLYZING PHOSPHOLIPASE D"/>
    <property type="match status" value="1"/>
</dbReference>
<gene>
    <name evidence="3" type="ORF">MAR_026370</name>
</gene>
<name>A0ABY7ESG5_MYAAR</name>
<accession>A0ABY7ESG5</accession>
<dbReference type="SUPFAM" id="SSF56281">
    <property type="entry name" value="Metallo-hydrolase/oxidoreductase"/>
    <property type="match status" value="1"/>
</dbReference>
<dbReference type="EMBL" id="CP111019">
    <property type="protein sequence ID" value="WAR12190.1"/>
    <property type="molecule type" value="Genomic_DNA"/>
</dbReference>
<dbReference type="Pfam" id="PF12706">
    <property type="entry name" value="Lactamase_B_2"/>
    <property type="match status" value="1"/>
</dbReference>
<evidence type="ECO:0000259" key="2">
    <source>
        <dbReference type="Pfam" id="PF12706"/>
    </source>
</evidence>
<dbReference type="Gene3D" id="3.60.15.10">
    <property type="entry name" value="Ribonuclease Z/Hydroxyacylglutathione hydrolase-like"/>
    <property type="match status" value="1"/>
</dbReference>
<feature type="region of interest" description="Disordered" evidence="1">
    <location>
        <begin position="230"/>
        <end position="254"/>
    </location>
</feature>